<dbReference type="PROSITE" id="PS50082">
    <property type="entry name" value="WD_REPEATS_2"/>
    <property type="match status" value="1"/>
</dbReference>
<organism evidence="3 4">
    <name type="scientific">Paxillus involutus ATCC 200175</name>
    <dbReference type="NCBI Taxonomy" id="664439"/>
    <lineage>
        <taxon>Eukaryota</taxon>
        <taxon>Fungi</taxon>
        <taxon>Dikarya</taxon>
        <taxon>Basidiomycota</taxon>
        <taxon>Agaricomycotina</taxon>
        <taxon>Agaricomycetes</taxon>
        <taxon>Agaricomycetidae</taxon>
        <taxon>Boletales</taxon>
        <taxon>Paxilineae</taxon>
        <taxon>Paxillaceae</taxon>
        <taxon>Paxillus</taxon>
    </lineage>
</organism>
<name>A0A0C9TZV9_PAXIN</name>
<evidence type="ECO:0000313" key="4">
    <source>
        <dbReference type="Proteomes" id="UP000053647"/>
    </source>
</evidence>
<feature type="compositionally biased region" description="Basic and acidic residues" evidence="2">
    <location>
        <begin position="61"/>
        <end position="70"/>
    </location>
</feature>
<dbReference type="InterPro" id="IPR001680">
    <property type="entry name" value="WD40_rpt"/>
</dbReference>
<evidence type="ECO:0000256" key="2">
    <source>
        <dbReference type="SAM" id="MobiDB-lite"/>
    </source>
</evidence>
<feature type="repeat" description="WD" evidence="1">
    <location>
        <begin position="23"/>
        <end position="51"/>
    </location>
</feature>
<feature type="region of interest" description="Disordered" evidence="2">
    <location>
        <begin position="105"/>
        <end position="136"/>
    </location>
</feature>
<feature type="region of interest" description="Disordered" evidence="2">
    <location>
        <begin position="61"/>
        <end position="90"/>
    </location>
</feature>
<feature type="compositionally biased region" description="Basic and acidic residues" evidence="2">
    <location>
        <begin position="111"/>
        <end position="130"/>
    </location>
</feature>
<evidence type="ECO:0000256" key="1">
    <source>
        <dbReference type="PROSITE-ProRule" id="PRU00221"/>
    </source>
</evidence>
<keyword evidence="4" id="KW-1185">Reference proteome</keyword>
<dbReference type="OrthoDB" id="400at2759"/>
<gene>
    <name evidence="3" type="ORF">PAXINDRAFT_14138</name>
</gene>
<protein>
    <submittedName>
        <fullName evidence="3">Uncharacterized protein</fullName>
    </submittedName>
</protein>
<dbReference type="EMBL" id="KN819356">
    <property type="protein sequence ID" value="KIJ13087.1"/>
    <property type="molecule type" value="Genomic_DNA"/>
</dbReference>
<accession>A0A0C9TZV9</accession>
<dbReference type="InterPro" id="IPR015943">
    <property type="entry name" value="WD40/YVTN_repeat-like_dom_sf"/>
</dbReference>
<dbReference type="Proteomes" id="UP000053647">
    <property type="component" value="Unassembled WGS sequence"/>
</dbReference>
<dbReference type="AlphaFoldDB" id="A0A0C9TZV9"/>
<evidence type="ECO:0000313" key="3">
    <source>
        <dbReference type="EMBL" id="KIJ13087.1"/>
    </source>
</evidence>
<reference evidence="4" key="2">
    <citation type="submission" date="2015-01" db="EMBL/GenBank/DDBJ databases">
        <title>Evolutionary Origins and Diversification of the Mycorrhizal Mutualists.</title>
        <authorList>
            <consortium name="DOE Joint Genome Institute"/>
            <consortium name="Mycorrhizal Genomics Consortium"/>
            <person name="Kohler A."/>
            <person name="Kuo A."/>
            <person name="Nagy L.G."/>
            <person name="Floudas D."/>
            <person name="Copeland A."/>
            <person name="Barry K.W."/>
            <person name="Cichocki N."/>
            <person name="Veneault-Fourrey C."/>
            <person name="LaButti K."/>
            <person name="Lindquist E.A."/>
            <person name="Lipzen A."/>
            <person name="Lundell T."/>
            <person name="Morin E."/>
            <person name="Murat C."/>
            <person name="Riley R."/>
            <person name="Ohm R."/>
            <person name="Sun H."/>
            <person name="Tunlid A."/>
            <person name="Henrissat B."/>
            <person name="Grigoriev I.V."/>
            <person name="Hibbett D.S."/>
            <person name="Martin F."/>
        </authorList>
    </citation>
    <scope>NUCLEOTIDE SEQUENCE [LARGE SCALE GENOMIC DNA]</scope>
    <source>
        <strain evidence="4">ATCC 200175</strain>
    </source>
</reference>
<sequence>MVEFTSTEWNGPTKIAHSIALISRNGKFLVSGLCDRAVRLWDTTTRQQIGPPMATYIKSADLRLEPERQDSPIPPSPREDPDDTERCSTCPPFHLPSKVYELMAVGPQRANVHDEEVDVPKSPKEAHDTQTESFES</sequence>
<dbReference type="HOGENOM" id="CLU_1876093_0_0_1"/>
<reference evidence="3 4" key="1">
    <citation type="submission" date="2014-06" db="EMBL/GenBank/DDBJ databases">
        <authorList>
            <consortium name="DOE Joint Genome Institute"/>
            <person name="Kuo A."/>
            <person name="Kohler A."/>
            <person name="Nagy L.G."/>
            <person name="Floudas D."/>
            <person name="Copeland A."/>
            <person name="Barry K.W."/>
            <person name="Cichocki N."/>
            <person name="Veneault-Fourrey C."/>
            <person name="LaButti K."/>
            <person name="Lindquist E.A."/>
            <person name="Lipzen A."/>
            <person name="Lundell T."/>
            <person name="Morin E."/>
            <person name="Murat C."/>
            <person name="Sun H."/>
            <person name="Tunlid A."/>
            <person name="Henrissat B."/>
            <person name="Grigoriev I.V."/>
            <person name="Hibbett D.S."/>
            <person name="Martin F."/>
            <person name="Nordberg H.P."/>
            <person name="Cantor M.N."/>
            <person name="Hua S.X."/>
        </authorList>
    </citation>
    <scope>NUCLEOTIDE SEQUENCE [LARGE SCALE GENOMIC DNA]</scope>
    <source>
        <strain evidence="3 4">ATCC 200175</strain>
    </source>
</reference>
<dbReference type="Gene3D" id="2.130.10.10">
    <property type="entry name" value="YVTN repeat-like/Quinoprotein amine dehydrogenase"/>
    <property type="match status" value="1"/>
</dbReference>
<keyword evidence="1" id="KW-0853">WD repeat</keyword>
<proteinExistence type="predicted"/>